<evidence type="ECO:0000313" key="3">
    <source>
        <dbReference type="Proteomes" id="UP000231960"/>
    </source>
</evidence>
<keyword evidence="1" id="KW-0812">Transmembrane</keyword>
<evidence type="ECO:0000313" key="2">
    <source>
        <dbReference type="EMBL" id="PJR04823.1"/>
    </source>
</evidence>
<evidence type="ECO:0000256" key="1">
    <source>
        <dbReference type="SAM" id="Phobius"/>
    </source>
</evidence>
<organism evidence="2 3">
    <name type="scientific">Avrilella dinanensis</name>
    <dbReference type="NCBI Taxonomy" id="2008672"/>
    <lineage>
        <taxon>Bacteria</taxon>
        <taxon>Pseudomonadati</taxon>
        <taxon>Bacteroidota</taxon>
        <taxon>Flavobacteriia</taxon>
        <taxon>Flavobacteriales</taxon>
        <taxon>Flavobacteriaceae</taxon>
        <taxon>Avrilella</taxon>
    </lineage>
</organism>
<sequence length="74" mass="8941">MRNTQYNNNEKQKSLIRRFLFFLGIIFLLLYVILGIGFIVWKDMPVTIPYKNRIIFGIILLVYAGIRFFRIIRK</sequence>
<dbReference type="EMBL" id="NIPO01000001">
    <property type="protein sequence ID" value="PJR04823.1"/>
    <property type="molecule type" value="Genomic_DNA"/>
</dbReference>
<feature type="transmembrane region" description="Helical" evidence="1">
    <location>
        <begin position="20"/>
        <end position="41"/>
    </location>
</feature>
<keyword evidence="1" id="KW-1133">Transmembrane helix</keyword>
<proteinExistence type="predicted"/>
<accession>A0A2M9R7X6</accession>
<name>A0A2M9R7X6_9FLAO</name>
<gene>
    <name evidence="2" type="ORF">CDL10_09920</name>
</gene>
<comment type="caution">
    <text evidence="2">The sequence shown here is derived from an EMBL/GenBank/DDBJ whole genome shotgun (WGS) entry which is preliminary data.</text>
</comment>
<dbReference type="RefSeq" id="WP_100678382.1">
    <property type="nucleotide sequence ID" value="NZ_JAJUJS010000042.1"/>
</dbReference>
<protein>
    <submittedName>
        <fullName evidence="2">Uncharacterized protein</fullName>
    </submittedName>
</protein>
<keyword evidence="1" id="KW-0472">Membrane</keyword>
<keyword evidence="3" id="KW-1185">Reference proteome</keyword>
<dbReference type="Proteomes" id="UP000231960">
    <property type="component" value="Unassembled WGS sequence"/>
</dbReference>
<reference evidence="2 3" key="1">
    <citation type="submission" date="2017-06" db="EMBL/GenBank/DDBJ databases">
        <title>Description of Avrilella dinanensis gen. nov. sp. nov.</title>
        <authorList>
            <person name="Leyer C."/>
            <person name="Sassi M."/>
            <person name="Minet J."/>
            <person name="Kayal S."/>
            <person name="Cattoir V."/>
        </authorList>
    </citation>
    <scope>NUCLEOTIDE SEQUENCE [LARGE SCALE GENOMIC DNA]</scope>
    <source>
        <strain evidence="2 3">UR159</strain>
    </source>
</reference>
<feature type="transmembrane region" description="Helical" evidence="1">
    <location>
        <begin position="53"/>
        <end position="72"/>
    </location>
</feature>
<dbReference type="AlphaFoldDB" id="A0A2M9R7X6"/>
<dbReference type="OrthoDB" id="1376970at2"/>